<dbReference type="InterPro" id="IPR045617">
    <property type="entry name" value="DUF6445"/>
</dbReference>
<evidence type="ECO:0000313" key="2">
    <source>
        <dbReference type="Proteomes" id="UP000661077"/>
    </source>
</evidence>
<dbReference type="EMBL" id="JAEVLS010000004">
    <property type="protein sequence ID" value="MBM0106756.1"/>
    <property type="molecule type" value="Genomic_DNA"/>
</dbReference>
<evidence type="ECO:0000313" key="1">
    <source>
        <dbReference type="EMBL" id="MBM0106756.1"/>
    </source>
</evidence>
<protein>
    <submittedName>
        <fullName evidence="1">Uncharacterized protein</fullName>
    </submittedName>
</protein>
<accession>A0ABS1X0I0</accession>
<dbReference type="Proteomes" id="UP000661077">
    <property type="component" value="Unassembled WGS sequence"/>
</dbReference>
<keyword evidence="2" id="KW-1185">Reference proteome</keyword>
<organism evidence="1 2">
    <name type="scientific">Steroidobacter gossypii</name>
    <dbReference type="NCBI Taxonomy" id="2805490"/>
    <lineage>
        <taxon>Bacteria</taxon>
        <taxon>Pseudomonadati</taxon>
        <taxon>Pseudomonadota</taxon>
        <taxon>Gammaproteobacteria</taxon>
        <taxon>Steroidobacterales</taxon>
        <taxon>Steroidobacteraceae</taxon>
        <taxon>Steroidobacter</taxon>
    </lineage>
</organism>
<gene>
    <name evidence="1" type="ORF">JM946_18645</name>
</gene>
<dbReference type="Pfam" id="PF20043">
    <property type="entry name" value="DUF6445"/>
    <property type="match status" value="1"/>
</dbReference>
<proteinExistence type="predicted"/>
<sequence length="231" mass="26011">MFTLNQAASFSMQSLGEEQRPLAVVEDFALDPEALFAYAESGAPLRATFGDFYPGIRKRAPHEYVEDLARFGDLLRERFGMPTHTTPRVIYCALSITTTEPHRLRPVQRVPHFDTSAANQLAIVHYLCGPEHGGTSFYRHRSTGFETISQQRIRAYSATLKREVVTNPPPAKYMDGDDSLFTRIASYQARCNRALIYPSNVLHSGDIRRVSSPDVAPRAARLTVNSFVRFE</sequence>
<reference evidence="1 2" key="1">
    <citation type="journal article" date="2021" name="Int. J. Syst. Evol. Microbiol.">
        <title>Steroidobacter gossypii sp. nov., isolated from soil of cotton cropping field.</title>
        <authorList>
            <person name="Huang R."/>
            <person name="Yang S."/>
            <person name="Zhen C."/>
            <person name="Liu W."/>
        </authorList>
    </citation>
    <scope>NUCLEOTIDE SEQUENCE [LARGE SCALE GENOMIC DNA]</scope>
    <source>
        <strain evidence="1 2">S1-65</strain>
    </source>
</reference>
<dbReference type="RefSeq" id="WP_203168871.1">
    <property type="nucleotide sequence ID" value="NZ_JAEVLS010000004.1"/>
</dbReference>
<comment type="caution">
    <text evidence="1">The sequence shown here is derived from an EMBL/GenBank/DDBJ whole genome shotgun (WGS) entry which is preliminary data.</text>
</comment>
<name>A0ABS1X0I0_9GAMM</name>